<keyword evidence="4" id="KW-1185">Reference proteome</keyword>
<feature type="coiled-coil region" evidence="1">
    <location>
        <begin position="174"/>
        <end position="204"/>
    </location>
</feature>
<dbReference type="EMBL" id="JAINUG010000014">
    <property type="protein sequence ID" value="KAJ8413968.1"/>
    <property type="molecule type" value="Genomic_DNA"/>
</dbReference>
<keyword evidence="1" id="KW-0175">Coiled coil</keyword>
<organism evidence="3 4">
    <name type="scientific">Aldrovandia affinis</name>
    <dbReference type="NCBI Taxonomy" id="143900"/>
    <lineage>
        <taxon>Eukaryota</taxon>
        <taxon>Metazoa</taxon>
        <taxon>Chordata</taxon>
        <taxon>Craniata</taxon>
        <taxon>Vertebrata</taxon>
        <taxon>Euteleostomi</taxon>
        <taxon>Actinopterygii</taxon>
        <taxon>Neopterygii</taxon>
        <taxon>Teleostei</taxon>
        <taxon>Notacanthiformes</taxon>
        <taxon>Halosauridae</taxon>
        <taxon>Aldrovandia</taxon>
    </lineage>
</organism>
<dbReference type="Proteomes" id="UP001221898">
    <property type="component" value="Unassembled WGS sequence"/>
</dbReference>
<accession>A0AAD7WYU9</accession>
<gene>
    <name evidence="3" type="ORF">AAFF_G00065660</name>
</gene>
<feature type="compositionally biased region" description="Polar residues" evidence="2">
    <location>
        <begin position="39"/>
        <end position="63"/>
    </location>
</feature>
<evidence type="ECO:0000256" key="1">
    <source>
        <dbReference type="SAM" id="Coils"/>
    </source>
</evidence>
<evidence type="ECO:0000313" key="4">
    <source>
        <dbReference type="Proteomes" id="UP001221898"/>
    </source>
</evidence>
<comment type="caution">
    <text evidence="3">The sequence shown here is derived from an EMBL/GenBank/DDBJ whole genome shotgun (WGS) entry which is preliminary data.</text>
</comment>
<dbReference type="AlphaFoldDB" id="A0AAD7WYU9"/>
<evidence type="ECO:0000256" key="2">
    <source>
        <dbReference type="SAM" id="MobiDB-lite"/>
    </source>
</evidence>
<proteinExistence type="predicted"/>
<sequence>MHENRGAACEVLVARPSSPRWPWTPNRTTLSTWPPKPIFNSTRPQNRVPKSTLPTNRIPNTTWPPAHPPRSTRPPEPPPGPRQLVEVNKLAMPHAPSCPMPRIPQQHRSGAEGKRRVPAVPGEGAHGQMAVRELLLLQRGYSEKAKEETWGLQRKVQYLKGQYEERERDVEELLAAVRSEWGEAERERQEIEQQNAELRSFNTELRSLIFRLQTCADPPHLRRAPKRVEFPFRPMATDTHPCTRCLLD</sequence>
<reference evidence="3" key="1">
    <citation type="journal article" date="2023" name="Science">
        <title>Genome structures resolve the early diversification of teleost fishes.</title>
        <authorList>
            <person name="Parey E."/>
            <person name="Louis A."/>
            <person name="Montfort J."/>
            <person name="Bouchez O."/>
            <person name="Roques C."/>
            <person name="Iampietro C."/>
            <person name="Lluch J."/>
            <person name="Castinel A."/>
            <person name="Donnadieu C."/>
            <person name="Desvignes T."/>
            <person name="Floi Bucao C."/>
            <person name="Jouanno E."/>
            <person name="Wen M."/>
            <person name="Mejri S."/>
            <person name="Dirks R."/>
            <person name="Jansen H."/>
            <person name="Henkel C."/>
            <person name="Chen W.J."/>
            <person name="Zahm M."/>
            <person name="Cabau C."/>
            <person name="Klopp C."/>
            <person name="Thompson A.W."/>
            <person name="Robinson-Rechavi M."/>
            <person name="Braasch I."/>
            <person name="Lecointre G."/>
            <person name="Bobe J."/>
            <person name="Postlethwait J.H."/>
            <person name="Berthelot C."/>
            <person name="Roest Crollius H."/>
            <person name="Guiguen Y."/>
        </authorList>
    </citation>
    <scope>NUCLEOTIDE SEQUENCE</scope>
    <source>
        <strain evidence="3">NC1722</strain>
    </source>
</reference>
<name>A0AAD7WYU9_9TELE</name>
<protein>
    <submittedName>
        <fullName evidence="3">Uncharacterized protein</fullName>
    </submittedName>
</protein>
<feature type="compositionally biased region" description="Pro residues" evidence="2">
    <location>
        <begin position="65"/>
        <end position="81"/>
    </location>
</feature>
<feature type="region of interest" description="Disordered" evidence="2">
    <location>
        <begin position="14"/>
        <end position="84"/>
    </location>
</feature>
<evidence type="ECO:0000313" key="3">
    <source>
        <dbReference type="EMBL" id="KAJ8413968.1"/>
    </source>
</evidence>